<dbReference type="PANTHER" id="PTHR11129">
    <property type="entry name" value="PROTEIN FARNESYLTRANSFERASE ALPHA SUBUNIT/RAB GERANYLGERANYL TRANSFERASE ALPHA SUBUNIT"/>
    <property type="match status" value="1"/>
</dbReference>
<reference evidence="5" key="1">
    <citation type="submission" date="2020-01" db="EMBL/GenBank/DDBJ databases">
        <title>Genome sequence of Kobresia littledalei, the first chromosome-level genome in the family Cyperaceae.</title>
        <authorList>
            <person name="Qu G."/>
        </authorList>
    </citation>
    <scope>NUCLEOTIDE SEQUENCE</scope>
    <source>
        <strain evidence="5">C.B.Clarke</strain>
        <tissue evidence="5">Leaf</tissue>
    </source>
</reference>
<keyword evidence="2" id="KW-0637">Prenyltransferase</keyword>
<organism evidence="5 6">
    <name type="scientific">Carex littledalei</name>
    <dbReference type="NCBI Taxonomy" id="544730"/>
    <lineage>
        <taxon>Eukaryota</taxon>
        <taxon>Viridiplantae</taxon>
        <taxon>Streptophyta</taxon>
        <taxon>Embryophyta</taxon>
        <taxon>Tracheophyta</taxon>
        <taxon>Spermatophyta</taxon>
        <taxon>Magnoliopsida</taxon>
        <taxon>Liliopsida</taxon>
        <taxon>Poales</taxon>
        <taxon>Cyperaceae</taxon>
        <taxon>Cyperoideae</taxon>
        <taxon>Cariceae</taxon>
        <taxon>Carex</taxon>
        <taxon>Carex subgen. Euthyceras</taxon>
    </lineage>
</organism>
<proteinExistence type="inferred from homology"/>
<keyword evidence="3 5" id="KW-0808">Transferase</keyword>
<dbReference type="SUPFAM" id="SSF48439">
    <property type="entry name" value="Protein prenylyltransferase"/>
    <property type="match status" value="1"/>
</dbReference>
<gene>
    <name evidence="5" type="ORF">FCM35_KLT04120</name>
</gene>
<evidence type="ECO:0000256" key="4">
    <source>
        <dbReference type="ARBA" id="ARBA00022737"/>
    </source>
</evidence>
<dbReference type="Pfam" id="PF01239">
    <property type="entry name" value="PPTA"/>
    <property type="match status" value="3"/>
</dbReference>
<sequence>MEEGDDLLLQLEQILENDEQLDEIGFIHPTQFATLDTNSDSHSLQFNTHFFWNKDHKLAISFEVLSPLYRAAVQKHSCARRNYKPIVRSCSKEGSEEFLASEIDLLRHSKALVVLSPNFPTAWNSRKLILSNHHDLTLFLNELQLSTLILSYSPKSECAWSHRRWIIKLIAERFQNLEAIIRNESELVKKICEKFKMNYRAWNHWCWLVSYMTTQQVLDELSKLRKWAELHVADNSCFHFRRRLLVRVLQNSSTGKAKDASFNEESHTCSFLEGELEWNELLIRRYVGREALWMHRRFLSHCWINKFANDSKLNMFLDREMQLVKTCLVSSPDEFNDILVQAYLAAAYFLWLSKAAPQIRYEIHGRSREAGDVTSLLVKISPEKTLFWQSMGI</sequence>
<dbReference type="PANTHER" id="PTHR11129:SF10">
    <property type="entry name" value="PROTEIN PRENYLYLTRANSFERASE SUPERFAMILY PROTEIN"/>
    <property type="match status" value="1"/>
</dbReference>
<dbReference type="GO" id="GO:0004662">
    <property type="term" value="F:CAAX-protein geranylgeranyltransferase activity"/>
    <property type="evidence" value="ECO:0007669"/>
    <property type="project" value="TreeGrafter"/>
</dbReference>
<keyword evidence="4" id="KW-0677">Repeat</keyword>
<comment type="caution">
    <text evidence="5">The sequence shown here is derived from an EMBL/GenBank/DDBJ whole genome shotgun (WGS) entry which is preliminary data.</text>
</comment>
<comment type="similarity">
    <text evidence="1">Belongs to the protein prenyltransferase subunit alpha family.</text>
</comment>
<evidence type="ECO:0000256" key="1">
    <source>
        <dbReference type="ARBA" id="ARBA00006734"/>
    </source>
</evidence>
<dbReference type="InterPro" id="IPR002088">
    <property type="entry name" value="Prenyl_trans_a"/>
</dbReference>
<dbReference type="PROSITE" id="PS51147">
    <property type="entry name" value="PFTA"/>
    <property type="match status" value="1"/>
</dbReference>
<evidence type="ECO:0000313" key="5">
    <source>
        <dbReference type="EMBL" id="KAF3330766.1"/>
    </source>
</evidence>
<dbReference type="GO" id="GO:0005965">
    <property type="term" value="C:protein farnesyltransferase complex"/>
    <property type="evidence" value="ECO:0007669"/>
    <property type="project" value="TreeGrafter"/>
</dbReference>
<name>A0A833R033_9POAL</name>
<dbReference type="OrthoDB" id="1924260at2759"/>
<dbReference type="GO" id="GO:0005953">
    <property type="term" value="C:CAAX-protein geranylgeranyltransferase complex"/>
    <property type="evidence" value="ECO:0007669"/>
    <property type="project" value="TreeGrafter"/>
</dbReference>
<dbReference type="Proteomes" id="UP000623129">
    <property type="component" value="Unassembled WGS sequence"/>
</dbReference>
<evidence type="ECO:0000256" key="3">
    <source>
        <dbReference type="ARBA" id="ARBA00022679"/>
    </source>
</evidence>
<dbReference type="EMBL" id="SWLB01000013">
    <property type="protein sequence ID" value="KAF3330766.1"/>
    <property type="molecule type" value="Genomic_DNA"/>
</dbReference>
<keyword evidence="6" id="KW-1185">Reference proteome</keyword>
<dbReference type="AlphaFoldDB" id="A0A833R033"/>
<dbReference type="Gene3D" id="1.25.40.120">
    <property type="entry name" value="Protein prenylyltransferase"/>
    <property type="match status" value="1"/>
</dbReference>
<evidence type="ECO:0000313" key="6">
    <source>
        <dbReference type="Proteomes" id="UP000623129"/>
    </source>
</evidence>
<accession>A0A833R033</accession>
<protein>
    <submittedName>
        <fullName evidence="5">Protein prenyltransferase alpha subunit repeat-containing protein 1</fullName>
    </submittedName>
</protein>
<evidence type="ECO:0000256" key="2">
    <source>
        <dbReference type="ARBA" id="ARBA00022602"/>
    </source>
</evidence>
<dbReference type="GO" id="GO:0004660">
    <property type="term" value="F:protein farnesyltransferase activity"/>
    <property type="evidence" value="ECO:0007669"/>
    <property type="project" value="TreeGrafter"/>
</dbReference>